<dbReference type="Gene3D" id="3.40.50.300">
    <property type="entry name" value="P-loop containing nucleotide triphosphate hydrolases"/>
    <property type="match status" value="1"/>
</dbReference>
<dbReference type="GO" id="GO:0098796">
    <property type="term" value="C:membrane protein complex"/>
    <property type="evidence" value="ECO:0007669"/>
    <property type="project" value="UniProtKB-ARBA"/>
</dbReference>
<evidence type="ECO:0000256" key="4">
    <source>
        <dbReference type="ARBA" id="ARBA00022519"/>
    </source>
</evidence>
<dbReference type="InterPro" id="IPR025857">
    <property type="entry name" value="MacB_PCD"/>
</dbReference>
<feature type="transmembrane region" description="Helical" evidence="13">
    <location>
        <begin position="520"/>
        <end position="547"/>
    </location>
</feature>
<feature type="transmembrane region" description="Helical" evidence="13">
    <location>
        <begin position="605"/>
        <end position="629"/>
    </location>
</feature>
<keyword evidence="4" id="KW-0997">Cell inner membrane</keyword>
<proteinExistence type="inferred from homology"/>
<evidence type="ECO:0000256" key="6">
    <source>
        <dbReference type="ARBA" id="ARBA00022741"/>
    </source>
</evidence>
<protein>
    <recommendedName>
        <fullName evidence="12">Pyoverdine export ATP-binding/permease protein PvdT</fullName>
    </recommendedName>
</protein>
<evidence type="ECO:0000256" key="11">
    <source>
        <dbReference type="ARBA" id="ARBA00038388"/>
    </source>
</evidence>
<evidence type="ECO:0000256" key="3">
    <source>
        <dbReference type="ARBA" id="ARBA00022475"/>
    </source>
</evidence>
<feature type="transmembrane region" description="Helical" evidence="13">
    <location>
        <begin position="271"/>
        <end position="291"/>
    </location>
</feature>
<evidence type="ECO:0000313" key="15">
    <source>
        <dbReference type="EMBL" id="HGS22903.1"/>
    </source>
</evidence>
<keyword evidence="9 13" id="KW-1133">Transmembrane helix</keyword>
<dbReference type="GO" id="GO:0022857">
    <property type="term" value="F:transmembrane transporter activity"/>
    <property type="evidence" value="ECO:0007669"/>
    <property type="project" value="TreeGrafter"/>
</dbReference>
<evidence type="ECO:0000256" key="13">
    <source>
        <dbReference type="SAM" id="Phobius"/>
    </source>
</evidence>
<dbReference type="CDD" id="cd03255">
    <property type="entry name" value="ABC_MJ0796_LolCDE_FtsE"/>
    <property type="match status" value="1"/>
</dbReference>
<dbReference type="GO" id="GO:0005886">
    <property type="term" value="C:plasma membrane"/>
    <property type="evidence" value="ECO:0007669"/>
    <property type="project" value="UniProtKB-SubCell"/>
</dbReference>
<accession>A0A7C4PKW1</accession>
<dbReference type="PANTHER" id="PTHR30572:SF14">
    <property type="entry name" value="MACROLIDE EXPORT ATP-BINDING_PERMEASE PROTEIN MACB"/>
    <property type="match status" value="1"/>
</dbReference>
<keyword evidence="8" id="KW-1278">Translocase</keyword>
<keyword evidence="2" id="KW-0813">Transport</keyword>
<feature type="transmembrane region" description="Helical" evidence="13">
    <location>
        <begin position="567"/>
        <end position="593"/>
    </location>
</feature>
<evidence type="ECO:0000256" key="5">
    <source>
        <dbReference type="ARBA" id="ARBA00022692"/>
    </source>
</evidence>
<keyword evidence="10 13" id="KW-0472">Membrane</keyword>
<evidence type="ECO:0000256" key="12">
    <source>
        <dbReference type="ARBA" id="ARBA00041199"/>
    </source>
</evidence>
<dbReference type="EMBL" id="DSYK01000681">
    <property type="protein sequence ID" value="HGS22903.1"/>
    <property type="molecule type" value="Genomic_DNA"/>
</dbReference>
<dbReference type="PROSITE" id="PS00211">
    <property type="entry name" value="ABC_TRANSPORTER_1"/>
    <property type="match status" value="1"/>
</dbReference>
<keyword evidence="7" id="KW-0067">ATP-binding</keyword>
<comment type="similarity">
    <text evidence="11">Belongs to the ABC transporter superfamily. Macrolide exporter (TC 3.A.1.122) family.</text>
</comment>
<evidence type="ECO:0000256" key="9">
    <source>
        <dbReference type="ARBA" id="ARBA00022989"/>
    </source>
</evidence>
<dbReference type="SMART" id="SM00382">
    <property type="entry name" value="AAA"/>
    <property type="match status" value="1"/>
</dbReference>
<keyword evidence="5 13" id="KW-0812">Transmembrane</keyword>
<dbReference type="InterPro" id="IPR003593">
    <property type="entry name" value="AAA+_ATPase"/>
</dbReference>
<dbReference type="Pfam" id="PF02687">
    <property type="entry name" value="FtsX"/>
    <property type="match status" value="1"/>
</dbReference>
<dbReference type="PROSITE" id="PS50893">
    <property type="entry name" value="ABC_TRANSPORTER_2"/>
    <property type="match status" value="1"/>
</dbReference>
<dbReference type="GO" id="GO:0005524">
    <property type="term" value="F:ATP binding"/>
    <property type="evidence" value="ECO:0007669"/>
    <property type="project" value="UniProtKB-KW"/>
</dbReference>
<dbReference type="InterPro" id="IPR017871">
    <property type="entry name" value="ABC_transporter-like_CS"/>
</dbReference>
<dbReference type="InterPro" id="IPR003439">
    <property type="entry name" value="ABC_transporter-like_ATP-bd"/>
</dbReference>
<evidence type="ECO:0000256" key="2">
    <source>
        <dbReference type="ARBA" id="ARBA00022448"/>
    </source>
</evidence>
<name>A0A7C4PKW1_9CHLR</name>
<comment type="subcellular location">
    <subcellularLocation>
        <location evidence="1">Cell inner membrane</location>
        <topology evidence="1">Multi-pass membrane protein</topology>
    </subcellularLocation>
</comment>
<feature type="domain" description="ABC transporter" evidence="14">
    <location>
        <begin position="6"/>
        <end position="244"/>
    </location>
</feature>
<gene>
    <name evidence="15" type="primary">macB</name>
    <name evidence="15" type="ORF">ENT37_13695</name>
</gene>
<dbReference type="GO" id="GO:0016887">
    <property type="term" value="F:ATP hydrolysis activity"/>
    <property type="evidence" value="ECO:0007669"/>
    <property type="project" value="InterPro"/>
</dbReference>
<dbReference type="Pfam" id="PF00005">
    <property type="entry name" value="ABC_tran"/>
    <property type="match status" value="1"/>
</dbReference>
<evidence type="ECO:0000256" key="8">
    <source>
        <dbReference type="ARBA" id="ARBA00022967"/>
    </source>
</evidence>
<dbReference type="PANTHER" id="PTHR30572">
    <property type="entry name" value="MEMBRANE COMPONENT OF TRANSPORTER-RELATED"/>
    <property type="match status" value="1"/>
</dbReference>
<organism evidence="15">
    <name type="scientific">Anaerolinea thermolimosa</name>
    <dbReference type="NCBI Taxonomy" id="229919"/>
    <lineage>
        <taxon>Bacteria</taxon>
        <taxon>Bacillati</taxon>
        <taxon>Chloroflexota</taxon>
        <taxon>Anaerolineae</taxon>
        <taxon>Anaerolineales</taxon>
        <taxon>Anaerolineaceae</taxon>
        <taxon>Anaerolinea</taxon>
    </lineage>
</organism>
<dbReference type="InterPro" id="IPR003838">
    <property type="entry name" value="ABC3_permease_C"/>
</dbReference>
<dbReference type="SUPFAM" id="SSF52540">
    <property type="entry name" value="P-loop containing nucleoside triphosphate hydrolases"/>
    <property type="match status" value="1"/>
</dbReference>
<keyword evidence="3" id="KW-1003">Cell membrane</keyword>
<dbReference type="AlphaFoldDB" id="A0A7C4PKW1"/>
<sequence length="646" mass="69268">MASPLIQLDAVSRTYASGGGPLTVLKELSLTIHDGEFVAIMGASGSGKSTLMNIIGCLDRPSSGTYRIRGIDIASLDGDQLAGLRRDTFGFIFQRYNLMSGLSALDNTEVPAVYRGMPKAKRAASAGNMLRHLGLGDRLHHLPNQLSGGEQQRVSIARALMNGGPVILADEPTGALDSQSGKEIMAILQELHGQGHTIILVTHNSEIAAYAQRIILLSDGRIESDEQRMGQARNLSKSREQGNGAHPGVAILGEALKMALRSLVHNRLRTALTMLGIVIGVASVVALMAIGNGAKQEVLERIQAMGTDLLSVERGRPAVRASGETVISLVPEDLPAIANVPGVDTVIPETELSVLLRFGNLDLVVTAVGTSENFPRVRNWAPQSGVFFSAENVRRYAQVVTLGQTVVKALFPNGENPLGKYVIIGNTPFLVIGTMSSKGLSPKGDDLDNSVWLPYSTASIRVFGYRFFKRFNVKVETGADMGQVEDGIRRLLIQRHRKEDFSIRNMAEIIKTAHETQDTLTYLLAAIAVISLVVGGIGVMNIMLVSVTERTREIGIRMAIGARSFDVLFQFLTEAVMVCFIGGLAGVVIGVAGGHAATMIAGWRVIFTVAPIIMAFSCAFLTGIVFGYLPARKAAHLDPIEALARD</sequence>
<evidence type="ECO:0000256" key="1">
    <source>
        <dbReference type="ARBA" id="ARBA00004429"/>
    </source>
</evidence>
<evidence type="ECO:0000259" key="14">
    <source>
        <dbReference type="PROSITE" id="PS50893"/>
    </source>
</evidence>
<dbReference type="InterPro" id="IPR017911">
    <property type="entry name" value="MacB-like_ATP-bd"/>
</dbReference>
<reference evidence="15" key="1">
    <citation type="journal article" date="2020" name="mSystems">
        <title>Genome- and Community-Level Interaction Insights into Carbon Utilization and Element Cycling Functions of Hydrothermarchaeota in Hydrothermal Sediment.</title>
        <authorList>
            <person name="Zhou Z."/>
            <person name="Liu Y."/>
            <person name="Xu W."/>
            <person name="Pan J."/>
            <person name="Luo Z.H."/>
            <person name="Li M."/>
        </authorList>
    </citation>
    <scope>NUCLEOTIDE SEQUENCE [LARGE SCALE GENOMIC DNA]</scope>
    <source>
        <strain evidence="15">SpSt-573</strain>
    </source>
</reference>
<dbReference type="Pfam" id="PF12704">
    <property type="entry name" value="MacB_PCD"/>
    <property type="match status" value="1"/>
</dbReference>
<dbReference type="InterPro" id="IPR027417">
    <property type="entry name" value="P-loop_NTPase"/>
</dbReference>
<keyword evidence="6" id="KW-0547">Nucleotide-binding</keyword>
<dbReference type="InterPro" id="IPR050250">
    <property type="entry name" value="Macrolide_Exporter_MacB"/>
</dbReference>
<dbReference type="FunFam" id="3.40.50.300:FF:000032">
    <property type="entry name" value="Export ABC transporter ATP-binding protein"/>
    <property type="match status" value="1"/>
</dbReference>
<evidence type="ECO:0000256" key="7">
    <source>
        <dbReference type="ARBA" id="ARBA00022840"/>
    </source>
</evidence>
<evidence type="ECO:0000256" key="10">
    <source>
        <dbReference type="ARBA" id="ARBA00023136"/>
    </source>
</evidence>
<comment type="caution">
    <text evidence="15">The sequence shown here is derived from an EMBL/GenBank/DDBJ whole genome shotgun (WGS) entry which is preliminary data.</text>
</comment>